<comment type="similarity">
    <text evidence="2">Belongs to the SYS1 family.</text>
</comment>
<evidence type="ECO:0000256" key="3">
    <source>
        <dbReference type="ARBA" id="ARBA00022448"/>
    </source>
</evidence>
<sequence length="223" mass="24510">MAKYSNSFRAGGWDPIMIIAQIAAVHSISYVTVALLVTAAQILLGVDSSLDHILHYQSLRGDTVFGWTLAVIWLVQAGVGVLLLGYIVERVRLCIDFTLTFYFIHLVMVSIYSHRLPGYFFWWLNLALDAAVMSMGGEWFCMKREMRPIQFGGEPDRDLGNGSGRDAAGRGGISAGPAAVGSSHSGGRNLVDDLSDDGLDDREELHPARDDHRATLNLRTSRN</sequence>
<dbReference type="Pfam" id="PF09801">
    <property type="entry name" value="SYS1"/>
    <property type="match status" value="1"/>
</dbReference>
<dbReference type="Proteomes" id="UP001150569">
    <property type="component" value="Unassembled WGS sequence"/>
</dbReference>
<dbReference type="GO" id="GO:0005829">
    <property type="term" value="C:cytosol"/>
    <property type="evidence" value="ECO:0007669"/>
    <property type="project" value="GOC"/>
</dbReference>
<dbReference type="AlphaFoldDB" id="A0A9W7ZTT0"/>
<keyword evidence="5" id="KW-0653">Protein transport</keyword>
<evidence type="ECO:0000256" key="10">
    <source>
        <dbReference type="SAM" id="Phobius"/>
    </source>
</evidence>
<feature type="transmembrane region" description="Helical" evidence="10">
    <location>
        <begin position="119"/>
        <end position="141"/>
    </location>
</feature>
<feature type="compositionally biased region" description="Acidic residues" evidence="9">
    <location>
        <begin position="193"/>
        <end position="202"/>
    </location>
</feature>
<evidence type="ECO:0000256" key="2">
    <source>
        <dbReference type="ARBA" id="ARBA00008160"/>
    </source>
</evidence>
<protein>
    <recommendedName>
        <fullName evidence="13">Integral membrane protein S linking to the trans Golgi network-domain-containing protein</fullName>
    </recommendedName>
</protein>
<evidence type="ECO:0000256" key="8">
    <source>
        <dbReference type="ARBA" id="ARBA00023136"/>
    </source>
</evidence>
<feature type="transmembrane region" description="Helical" evidence="10">
    <location>
        <begin position="64"/>
        <end position="86"/>
    </location>
</feature>
<evidence type="ECO:0000256" key="6">
    <source>
        <dbReference type="ARBA" id="ARBA00022989"/>
    </source>
</evidence>
<keyword evidence="7" id="KW-0333">Golgi apparatus</keyword>
<evidence type="ECO:0000313" key="12">
    <source>
        <dbReference type="Proteomes" id="UP001150569"/>
    </source>
</evidence>
<dbReference type="PANTHER" id="PTHR12952">
    <property type="entry name" value="SYS1"/>
    <property type="match status" value="1"/>
</dbReference>
<feature type="compositionally biased region" description="Basic and acidic residues" evidence="9">
    <location>
        <begin position="203"/>
        <end position="214"/>
    </location>
</feature>
<dbReference type="GO" id="GO:0034067">
    <property type="term" value="P:protein localization to Golgi apparatus"/>
    <property type="evidence" value="ECO:0007669"/>
    <property type="project" value="TreeGrafter"/>
</dbReference>
<dbReference type="PANTHER" id="PTHR12952:SF0">
    <property type="entry name" value="PROTEIN SYS1 HOMOLOG"/>
    <property type="match status" value="1"/>
</dbReference>
<dbReference type="InterPro" id="IPR019185">
    <property type="entry name" value="Integral_membrane_SYS1-rel"/>
</dbReference>
<keyword evidence="3" id="KW-0813">Transport</keyword>
<accession>A0A9W7ZTT0</accession>
<keyword evidence="6 10" id="KW-1133">Transmembrane helix</keyword>
<evidence type="ECO:0000256" key="4">
    <source>
        <dbReference type="ARBA" id="ARBA00022692"/>
    </source>
</evidence>
<evidence type="ECO:0000256" key="7">
    <source>
        <dbReference type="ARBA" id="ARBA00023034"/>
    </source>
</evidence>
<keyword evidence="4 10" id="KW-0812">Transmembrane</keyword>
<feature type="transmembrane region" description="Helical" evidence="10">
    <location>
        <begin position="21"/>
        <end position="44"/>
    </location>
</feature>
<evidence type="ECO:0000313" key="11">
    <source>
        <dbReference type="EMBL" id="KAJ1911396.1"/>
    </source>
</evidence>
<evidence type="ECO:0000256" key="1">
    <source>
        <dbReference type="ARBA" id="ARBA00004653"/>
    </source>
</evidence>
<dbReference type="OrthoDB" id="542931at2759"/>
<feature type="transmembrane region" description="Helical" evidence="10">
    <location>
        <begin position="93"/>
        <end position="113"/>
    </location>
</feature>
<comment type="subcellular location">
    <subcellularLocation>
        <location evidence="1">Golgi apparatus membrane</location>
        <topology evidence="1">Multi-pass membrane protein</topology>
    </subcellularLocation>
</comment>
<gene>
    <name evidence="11" type="ORF">IWQ60_010157</name>
</gene>
<dbReference type="GO" id="GO:0005802">
    <property type="term" value="C:trans-Golgi network"/>
    <property type="evidence" value="ECO:0007669"/>
    <property type="project" value="TreeGrafter"/>
</dbReference>
<evidence type="ECO:0000256" key="5">
    <source>
        <dbReference type="ARBA" id="ARBA00022927"/>
    </source>
</evidence>
<feature type="region of interest" description="Disordered" evidence="9">
    <location>
        <begin position="176"/>
        <end position="223"/>
    </location>
</feature>
<comment type="caution">
    <text evidence="11">The sequence shown here is derived from an EMBL/GenBank/DDBJ whole genome shotgun (WGS) entry which is preliminary data.</text>
</comment>
<dbReference type="GO" id="GO:0000139">
    <property type="term" value="C:Golgi membrane"/>
    <property type="evidence" value="ECO:0007669"/>
    <property type="project" value="UniProtKB-SubCell"/>
</dbReference>
<proteinExistence type="inferred from homology"/>
<evidence type="ECO:0000256" key="9">
    <source>
        <dbReference type="SAM" id="MobiDB-lite"/>
    </source>
</evidence>
<organism evidence="11 12">
    <name type="scientific">Tieghemiomyces parasiticus</name>
    <dbReference type="NCBI Taxonomy" id="78921"/>
    <lineage>
        <taxon>Eukaryota</taxon>
        <taxon>Fungi</taxon>
        <taxon>Fungi incertae sedis</taxon>
        <taxon>Zoopagomycota</taxon>
        <taxon>Kickxellomycotina</taxon>
        <taxon>Dimargaritomycetes</taxon>
        <taxon>Dimargaritales</taxon>
        <taxon>Dimargaritaceae</taxon>
        <taxon>Tieghemiomyces</taxon>
    </lineage>
</organism>
<dbReference type="GO" id="GO:0043001">
    <property type="term" value="P:Golgi to plasma membrane protein transport"/>
    <property type="evidence" value="ECO:0007669"/>
    <property type="project" value="TreeGrafter"/>
</dbReference>
<name>A0A9W7ZTT0_9FUNG</name>
<reference evidence="11" key="1">
    <citation type="submission" date="2022-07" db="EMBL/GenBank/DDBJ databases">
        <title>Phylogenomic reconstructions and comparative analyses of Kickxellomycotina fungi.</title>
        <authorList>
            <person name="Reynolds N.K."/>
            <person name="Stajich J.E."/>
            <person name="Barry K."/>
            <person name="Grigoriev I.V."/>
            <person name="Crous P."/>
            <person name="Smith M.E."/>
        </authorList>
    </citation>
    <scope>NUCLEOTIDE SEQUENCE</scope>
    <source>
        <strain evidence="11">RSA 861</strain>
    </source>
</reference>
<dbReference type="GO" id="GO:0006895">
    <property type="term" value="P:Golgi to endosome transport"/>
    <property type="evidence" value="ECO:0007669"/>
    <property type="project" value="TreeGrafter"/>
</dbReference>
<evidence type="ECO:0008006" key="13">
    <source>
        <dbReference type="Google" id="ProtNLM"/>
    </source>
</evidence>
<dbReference type="EMBL" id="JANBPT010000936">
    <property type="protein sequence ID" value="KAJ1911396.1"/>
    <property type="molecule type" value="Genomic_DNA"/>
</dbReference>
<keyword evidence="8 10" id="KW-0472">Membrane</keyword>
<keyword evidence="12" id="KW-1185">Reference proteome</keyword>